<gene>
    <name evidence="4" type="primary">47</name>
    <name evidence="4" type="ORF">PBI_BERNARDO_47</name>
</gene>
<name>V5RBJ8_9CAUD</name>
<dbReference type="InterPro" id="IPR036505">
    <property type="entry name" value="Amidase/PGRP_sf"/>
</dbReference>
<reference evidence="5" key="1">
    <citation type="submission" date="2013-07" db="EMBL/GenBank/DDBJ databases">
        <authorList>
            <person name="Avetisyan R."/>
            <person name="Cohen A."/>
            <person name="Morales N."/>
            <person name="Prien C."/>
            <person name="Cooper S."/>
            <person name="Beaty S."/>
            <person name="Reddi K."/>
            <person name="Villella W."/>
            <person name="Sanders E.R."/>
        </authorList>
    </citation>
    <scope>NUCLEOTIDE SEQUENCE [LARGE SCALE GENOMIC DNA]</scope>
</reference>
<dbReference type="GeneID" id="17777878"/>
<organism evidence="4 5">
    <name type="scientific">Mycobacterium phage Bernardo</name>
    <dbReference type="NCBI Taxonomy" id="1429903"/>
    <lineage>
        <taxon>Viruses</taxon>
        <taxon>Duplodnaviria</taxon>
        <taxon>Heunggongvirae</taxon>
        <taxon>Uroviricota</taxon>
        <taxon>Caudoviricetes</taxon>
        <taxon>Bclasvirinae</taxon>
        <taxon>Pipefishvirus</taxon>
        <taxon>Pipefishvirus bernardo</taxon>
    </lineage>
</organism>
<proteinExistence type="predicted"/>
<evidence type="ECO:0000313" key="4">
    <source>
        <dbReference type="EMBL" id="AHB31724.1"/>
    </source>
</evidence>
<evidence type="ECO:0000256" key="1">
    <source>
        <dbReference type="ARBA" id="ARBA00022529"/>
    </source>
</evidence>
<dbReference type="Gene3D" id="3.40.80.10">
    <property type="entry name" value="Peptidoglycan recognition protein-like"/>
    <property type="match status" value="1"/>
</dbReference>
<dbReference type="GO" id="GO:0009253">
    <property type="term" value="P:peptidoglycan catabolic process"/>
    <property type="evidence" value="ECO:0007669"/>
    <property type="project" value="InterPro"/>
</dbReference>
<dbReference type="Pfam" id="PF01510">
    <property type="entry name" value="Amidase_2"/>
    <property type="match status" value="1"/>
</dbReference>
<dbReference type="SUPFAM" id="SSF55846">
    <property type="entry name" value="N-acetylmuramoyl-L-alanine amidase-like"/>
    <property type="match status" value="1"/>
</dbReference>
<feature type="domain" description="N-acetylmuramoyl-L-alanine amidase" evidence="3">
    <location>
        <begin position="210"/>
        <end position="365"/>
    </location>
</feature>
<dbReference type="Proteomes" id="UP000018629">
    <property type="component" value="Segment"/>
</dbReference>
<dbReference type="KEGG" id="vg:17777878"/>
<dbReference type="GO" id="GO:0008745">
    <property type="term" value="F:N-acetylmuramoyl-L-alanine amidase activity"/>
    <property type="evidence" value="ECO:0007669"/>
    <property type="project" value="InterPro"/>
</dbReference>
<dbReference type="GO" id="GO:0042742">
    <property type="term" value="P:defense response to bacterium"/>
    <property type="evidence" value="ECO:0007669"/>
    <property type="project" value="UniProtKB-KW"/>
</dbReference>
<keyword evidence="5" id="KW-1185">Reference proteome</keyword>
<dbReference type="GO" id="GO:0001897">
    <property type="term" value="P:symbiont-mediated cytolysis of host cell"/>
    <property type="evidence" value="ECO:0007669"/>
    <property type="project" value="UniProtKB-ARBA"/>
</dbReference>
<keyword evidence="2" id="KW-0081">Bacteriolytic enzyme</keyword>
<dbReference type="RefSeq" id="YP_008858973.1">
    <property type="nucleotide sequence ID" value="NC_022983.1"/>
</dbReference>
<accession>V5RBJ8</accession>
<dbReference type="EMBL" id="KF493879">
    <property type="protein sequence ID" value="AHB31724.1"/>
    <property type="molecule type" value="Genomic_DNA"/>
</dbReference>
<evidence type="ECO:0000259" key="3">
    <source>
        <dbReference type="SMART" id="SM00644"/>
    </source>
</evidence>
<keyword evidence="1" id="KW-0929">Antimicrobial</keyword>
<sequence>MLPWCPLPAGPSRLRGINNTIVVGIVKPGRTGTGYSDDMPAVLGQLTLDSSYDDVANAIVQESFRRGHQRVEAVAELATGIQESSLRPRAVSANGKWKGVYQQDTSYPGRDNANEQIREFMNRLDVKRRSPNHGDIWGNIFWLQQRPGEPSAAAAYANGRKAYMTEIKSRTAEAERLVAKYWPADNTSTPTPGGTDPVVARPDFNEINEIDGTHASPRSRPPINFFLHTQEGNGNAQTLAAYLRSTSGAGAVSYHYTVHEDPNDHGVTVVDVVDTDYYSWSVLDANVFSINLCFAGSYAAWTREQWLSKASRAIDVAAYLAVEDCKKYPTIPADVILPPYTNRPGISDHRYVTKCLGIGSHTDVGGPMQAPWTGFPWDVFQAAVNKYAGVPVGAPEPAQPTFEQWLAKASEVDLLRYVAEQLGPGHPAWESKGMTLRDKLWSLGT</sequence>
<protein>
    <submittedName>
        <fullName evidence="4">Lysin A</fullName>
    </submittedName>
</protein>
<dbReference type="InterPro" id="IPR002502">
    <property type="entry name" value="Amidase_domain"/>
</dbReference>
<dbReference type="SMART" id="SM00644">
    <property type="entry name" value="Ami_2"/>
    <property type="match status" value="1"/>
</dbReference>
<evidence type="ECO:0000313" key="5">
    <source>
        <dbReference type="Proteomes" id="UP000018629"/>
    </source>
</evidence>
<evidence type="ECO:0000256" key="2">
    <source>
        <dbReference type="ARBA" id="ARBA00022638"/>
    </source>
</evidence>